<feature type="non-terminal residue" evidence="2">
    <location>
        <position position="83"/>
    </location>
</feature>
<dbReference type="Pfam" id="PF03050">
    <property type="entry name" value="DDE_Tnp_IS66"/>
    <property type="match status" value="1"/>
</dbReference>
<reference evidence="2" key="1">
    <citation type="submission" date="2013-08" db="EMBL/GenBank/DDBJ databases">
        <authorList>
            <person name="Mendez C."/>
            <person name="Richter M."/>
            <person name="Ferrer M."/>
            <person name="Sanchez J."/>
        </authorList>
    </citation>
    <scope>NUCLEOTIDE SEQUENCE</scope>
</reference>
<name>T0YLV3_9ZZZZ</name>
<accession>T0YLV3</accession>
<proteinExistence type="predicted"/>
<dbReference type="InterPro" id="IPR004291">
    <property type="entry name" value="Transposase_IS66_central"/>
</dbReference>
<organism evidence="2">
    <name type="scientific">mine drainage metagenome</name>
    <dbReference type="NCBI Taxonomy" id="410659"/>
    <lineage>
        <taxon>unclassified sequences</taxon>
        <taxon>metagenomes</taxon>
        <taxon>ecological metagenomes</taxon>
    </lineage>
</organism>
<evidence type="ECO:0000313" key="2">
    <source>
        <dbReference type="EMBL" id="EQD34063.1"/>
    </source>
</evidence>
<sequence length="83" mass="9164">MGDLLGVEGSTGFLDDVYREGADALGPFLDEVQRQLRGSPVVHFDETPTRVKKAKHYFHVASTELLTLLHADVTRGLDAVERV</sequence>
<reference evidence="2" key="2">
    <citation type="journal article" date="2014" name="ISME J.">
        <title>Microbial stratification in low pH oxic and suboxic macroscopic growths along an acid mine drainage.</title>
        <authorList>
            <person name="Mendez-Garcia C."/>
            <person name="Mesa V."/>
            <person name="Sprenger R.R."/>
            <person name="Richter M."/>
            <person name="Diez M.S."/>
            <person name="Solano J."/>
            <person name="Bargiela R."/>
            <person name="Golyshina O.V."/>
            <person name="Manteca A."/>
            <person name="Ramos J.L."/>
            <person name="Gallego J.R."/>
            <person name="Llorente I."/>
            <person name="Martins Dos Santos V.A."/>
            <person name="Jensen O.N."/>
            <person name="Pelaez A.I."/>
            <person name="Sanchez J."/>
            <person name="Ferrer M."/>
        </authorList>
    </citation>
    <scope>NUCLEOTIDE SEQUENCE</scope>
</reference>
<feature type="domain" description="Transposase IS66 central" evidence="1">
    <location>
        <begin position="5"/>
        <end position="82"/>
    </location>
</feature>
<comment type="caution">
    <text evidence="2">The sequence shown here is derived from an EMBL/GenBank/DDBJ whole genome shotgun (WGS) entry which is preliminary data.</text>
</comment>
<gene>
    <name evidence="2" type="ORF">B2A_12833</name>
</gene>
<dbReference type="AlphaFoldDB" id="T0YLV3"/>
<dbReference type="EMBL" id="AUZZ01009255">
    <property type="protein sequence ID" value="EQD34063.1"/>
    <property type="molecule type" value="Genomic_DNA"/>
</dbReference>
<protein>
    <submittedName>
        <fullName evidence="2">Transposase IS66</fullName>
    </submittedName>
</protein>
<evidence type="ECO:0000259" key="1">
    <source>
        <dbReference type="Pfam" id="PF03050"/>
    </source>
</evidence>